<feature type="compositionally biased region" description="Polar residues" evidence="6">
    <location>
        <begin position="62"/>
        <end position="84"/>
    </location>
</feature>
<feature type="site" description="Important for catalytic activity" evidence="5">
    <location>
        <position position="509"/>
    </location>
</feature>
<keyword evidence="2 5" id="KW-0479">Metal-binding</keyword>
<evidence type="ECO:0000313" key="8">
    <source>
        <dbReference type="EMBL" id="KAK8552260.1"/>
    </source>
</evidence>
<sequence length="1536" mass="171918">MKGGSGVAEPPVIVERVEDADKEKKKKRRSNRRSKHNSACNSASEARGETSDGFKSEDKTKSLTSMNCSSSKQGLEMASNEQTPVRASDVGFTSMPTMHINERVSFGCDDTAVDVGGIFSNSCPEPIAYAGSSPFHQFEGFARKKLFATHWPIEAVNEALEKGEVFKALFRVNAHNRLEAYCKIDGVPTDVLVSGISSQNRAVEGDIVVIKVDPLGLWTKMKGSSGSSNNSTLVEDCNIVQEVNGVADNSYKGKGMVDADSEYGNGRSGVPLEKSFYDGTQVTREVAHNHVNGHRQYGLECSHAGLLPGQNDGINSLDMLAAMISRYPLKRPTAKVVAIVEKSLRRNAIVGFLNVKQWFSYRDLNRKDAKKNSAIFDHEYVTLTPTDPRFPKMTVFVRDLPDSIKRRLANGDVTIEMELLAAQIEDWSAESPSPRACVTRSFGRGSELETQINAILYENAIHCADFPPHVFSCLPSTPWEIPPKEFQTRKDLRDLCVFTIDPSTASDLDDALSIEKLTNDTFRVGVHIADVSYFVLPNTALDVEAQIRSTSVYLLQKKIQMLPSLLSEELGSLNPGVDRLAFSMFWELNRTGDVFDRWIGRTVISSCCKLSYKHAQDIIQGITDLEKSNTLEGLPQLHGKFEWADVIRSVNCLNEISKTLKDKRFSDGALQLESPKVVYLFDEDGVPYDSSLSERMDSNFLVEEFMLLANMTAAEVISRAFPNGALLRRHPEPNMIKLKEFEAFCRKHCLALDTSSSSQLQQSLEKLREKLKDDSVLFDILISYASKPMQLASYFCSGDLKDNLNDWGHYGLAVPLYTHFTSPLRRYPDIVVHRTLAAVIEAEELYMKHRRVLKGNNGEEVSRKCFTGIYFDKEAAESPQGKDALSNAALKHGIPSPELLGDVAAYCNERKLASRHAEDACEKLYMWFLLKRREILLSDARVLRLGPRFMSVYIQKLAIERRIYYDEVEGLTVEWLESTSTLVLSLSCHKRLFKSGGPGNYMSLGNAAWVVNPYVLSMETDSTDDCDATCMVRGEVEPTSKSWVDPGTFPLTVRMLSTIPVALYAIGGDDGPLEIGFPEPVITGSGVIAEQTRDLENLKRKADKVEKHCVAIAMTSCYGPLIDLSEASHHMGHFVQLLVFVHRSTPVQYKLSKGGEIVRTDIQVGDDTRPLFSVSLWKKELRSTVVAGDIVLLQNVKITKFRDVFEARSDEWSSLLPLVHPYQSLVSKSAIELVAECRMGIVVKEKLSKVIEWVQRTGYSAIDNVDLYDRQKRRLSRNWKVPEPNKFRECPSLSEVLCLNSHCKAIFSASVGEIFLPITWRHIGVSENENMFISRRLYTAADNSLAEDLICTGCRLCGSPLHQEQGRSIIGRVPLYCEKSSDRLHAVSLIYRPFMLYLWDEYEHMPVLVKNNAAEKLFGNIKAERVFLCYKELKCDKTLNTGCVAENSRRDSPNAAGTSYAEYCSSDAHERQDLKGINVFKIWLVVLKMLLQQGKNSPLKFEVAVNASLDIENGRFEMLSVSSPCFKNSPQTELNV</sequence>
<comment type="subcellular location">
    <subcellularLocation>
        <location evidence="5">Cytoplasm</location>
    </subcellularLocation>
    <subcellularLocation>
        <location evidence="5">Cytoplasm</location>
        <location evidence="5">P-body</location>
    </subcellularLocation>
</comment>
<feature type="binding site" evidence="5">
    <location>
        <position position="510"/>
    </location>
    <ligand>
        <name>Mg(2+)</name>
        <dbReference type="ChEBI" id="CHEBI:18420"/>
    </ligand>
</feature>
<comment type="function">
    <text evidence="5">3'-5'-exoribonuclease that specifically recognizes RNAs polyuridylated at their 3' end and mediates their degradation. Component of an exosome-independent RNA degradation pathway that mediates degradation of cytoplasmic mRNAs that have been deadenylated and subsequently uridylated at their 3'.</text>
</comment>
<keyword evidence="5" id="KW-0540">Nuclease</keyword>
<reference evidence="8 9" key="1">
    <citation type="journal article" date="2024" name="G3 (Bethesda)">
        <title>Genome assembly of Hibiscus sabdariffa L. provides insights into metabolisms of medicinal natural products.</title>
        <authorList>
            <person name="Kim T."/>
        </authorList>
    </citation>
    <scope>NUCLEOTIDE SEQUENCE [LARGE SCALE GENOMIC DNA]</scope>
    <source>
        <strain evidence="8">TK-2024</strain>
        <tissue evidence="8">Old leaves</tissue>
    </source>
</reference>
<dbReference type="Pfam" id="PF00773">
    <property type="entry name" value="RNB"/>
    <property type="match status" value="1"/>
</dbReference>
<keyword evidence="3 5" id="KW-0460">Magnesium</keyword>
<evidence type="ECO:0000256" key="6">
    <source>
        <dbReference type="SAM" id="MobiDB-lite"/>
    </source>
</evidence>
<dbReference type="Gene3D" id="2.40.50.140">
    <property type="entry name" value="Nucleic acid-binding proteins"/>
    <property type="match status" value="1"/>
</dbReference>
<proteinExistence type="inferred from homology"/>
<keyword evidence="5" id="KW-0464">Manganese</keyword>
<comment type="similarity">
    <text evidence="5">Belongs to the RNR ribonuclease family. DIS3L2 subfamily.</text>
</comment>
<dbReference type="Gene3D" id="2.40.50.690">
    <property type="match status" value="1"/>
</dbReference>
<dbReference type="InterPro" id="IPR012340">
    <property type="entry name" value="NA-bd_OB-fold"/>
</dbReference>
<dbReference type="InterPro" id="IPR001900">
    <property type="entry name" value="RNase_II/R"/>
</dbReference>
<comment type="cofactor">
    <cofactor evidence="5">
        <name>Mg(2+)</name>
        <dbReference type="ChEBI" id="CHEBI:18420"/>
    </cofactor>
    <cofactor evidence="5">
        <name>Mn(2+)</name>
        <dbReference type="ChEBI" id="CHEBI:29035"/>
    </cofactor>
</comment>
<feature type="region of interest" description="Disordered" evidence="6">
    <location>
        <begin position="1"/>
        <end position="84"/>
    </location>
</feature>
<evidence type="ECO:0000256" key="1">
    <source>
        <dbReference type="ARBA" id="ARBA00022490"/>
    </source>
</evidence>
<feature type="compositionally biased region" description="Basic and acidic residues" evidence="6">
    <location>
        <begin position="46"/>
        <end position="61"/>
    </location>
</feature>
<evidence type="ECO:0000256" key="4">
    <source>
        <dbReference type="ARBA" id="ARBA00022884"/>
    </source>
</evidence>
<evidence type="ECO:0000313" key="9">
    <source>
        <dbReference type="Proteomes" id="UP001472677"/>
    </source>
</evidence>
<dbReference type="SMART" id="SM00955">
    <property type="entry name" value="RNB"/>
    <property type="match status" value="1"/>
</dbReference>
<dbReference type="InterPro" id="IPR022966">
    <property type="entry name" value="RNase_II/R_CS"/>
</dbReference>
<evidence type="ECO:0000256" key="5">
    <source>
        <dbReference type="HAMAP-Rule" id="MF_03045"/>
    </source>
</evidence>
<dbReference type="PROSITE" id="PS01175">
    <property type="entry name" value="RIBONUCLEASE_II"/>
    <property type="match status" value="1"/>
</dbReference>
<dbReference type="Proteomes" id="UP001472677">
    <property type="component" value="Unassembled WGS sequence"/>
</dbReference>
<keyword evidence="4 5" id="KW-0694">RNA-binding</keyword>
<accession>A0ABR2E525</accession>
<dbReference type="PANTHER" id="PTHR23355:SF9">
    <property type="entry name" value="DIS3-LIKE EXONUCLEASE 2"/>
    <property type="match status" value="1"/>
</dbReference>
<dbReference type="Pfam" id="PF17849">
    <property type="entry name" value="OB_Dis3"/>
    <property type="match status" value="1"/>
</dbReference>
<name>A0ABR2E525_9ROSI</name>
<dbReference type="HAMAP" id="MF_03045">
    <property type="entry name" value="DIS3L2"/>
    <property type="match status" value="1"/>
</dbReference>
<gene>
    <name evidence="8" type="ORF">V6N12_040866</name>
</gene>
<evidence type="ECO:0000256" key="2">
    <source>
        <dbReference type="ARBA" id="ARBA00022723"/>
    </source>
</evidence>
<organism evidence="8 9">
    <name type="scientific">Hibiscus sabdariffa</name>
    <name type="common">roselle</name>
    <dbReference type="NCBI Taxonomy" id="183260"/>
    <lineage>
        <taxon>Eukaryota</taxon>
        <taxon>Viridiplantae</taxon>
        <taxon>Streptophyta</taxon>
        <taxon>Embryophyta</taxon>
        <taxon>Tracheophyta</taxon>
        <taxon>Spermatophyta</taxon>
        <taxon>Magnoliopsida</taxon>
        <taxon>eudicotyledons</taxon>
        <taxon>Gunneridae</taxon>
        <taxon>Pentapetalae</taxon>
        <taxon>rosids</taxon>
        <taxon>malvids</taxon>
        <taxon>Malvales</taxon>
        <taxon>Malvaceae</taxon>
        <taxon>Malvoideae</taxon>
        <taxon>Hibiscus</taxon>
    </lineage>
</organism>
<keyword evidence="5" id="KW-0269">Exonuclease</keyword>
<evidence type="ECO:0000259" key="7">
    <source>
        <dbReference type="SMART" id="SM00955"/>
    </source>
</evidence>
<feature type="domain" description="RNB" evidence="7">
    <location>
        <begin position="489"/>
        <end position="842"/>
    </location>
</feature>
<dbReference type="InterPro" id="IPR028591">
    <property type="entry name" value="DIS3L2"/>
</dbReference>
<dbReference type="PANTHER" id="PTHR23355">
    <property type="entry name" value="RIBONUCLEASE"/>
    <property type="match status" value="1"/>
</dbReference>
<dbReference type="InterPro" id="IPR041505">
    <property type="entry name" value="Dis3_CSD2"/>
</dbReference>
<comment type="caution">
    <text evidence="8">The sequence shown here is derived from an EMBL/GenBank/DDBJ whole genome shotgun (WGS) entry which is preliminary data.</text>
</comment>
<feature type="binding site" evidence="5">
    <location>
        <position position="501"/>
    </location>
    <ligand>
        <name>Mg(2+)</name>
        <dbReference type="ChEBI" id="CHEBI:18420"/>
    </ligand>
</feature>
<dbReference type="Gene3D" id="2.40.50.700">
    <property type="match status" value="1"/>
</dbReference>
<feature type="compositionally biased region" description="Basic residues" evidence="6">
    <location>
        <begin position="24"/>
        <end position="36"/>
    </location>
</feature>
<dbReference type="SUPFAM" id="SSF50249">
    <property type="entry name" value="Nucleic acid-binding proteins"/>
    <property type="match status" value="4"/>
</dbReference>
<dbReference type="EMBL" id="JBBPBM010000020">
    <property type="protein sequence ID" value="KAK8552260.1"/>
    <property type="molecule type" value="Genomic_DNA"/>
</dbReference>
<dbReference type="InterPro" id="IPR050180">
    <property type="entry name" value="RNR_Ribonuclease"/>
</dbReference>
<evidence type="ECO:0000256" key="3">
    <source>
        <dbReference type="ARBA" id="ARBA00022842"/>
    </source>
</evidence>
<protein>
    <recommendedName>
        <fullName evidence="5">DIS3-like exonuclease 2</fullName>
        <ecNumber evidence="5">3.1.13.-</ecNumber>
    </recommendedName>
</protein>
<keyword evidence="5" id="KW-0378">Hydrolase</keyword>
<keyword evidence="9" id="KW-1185">Reference proteome</keyword>
<dbReference type="EC" id="3.1.13.-" evidence="5"/>
<keyword evidence="1 5" id="KW-0963">Cytoplasm</keyword>